<organism evidence="2 3">
    <name type="scientific">Dyadobacter fermentans</name>
    <dbReference type="NCBI Taxonomy" id="94254"/>
    <lineage>
        <taxon>Bacteria</taxon>
        <taxon>Pseudomonadati</taxon>
        <taxon>Bacteroidota</taxon>
        <taxon>Cytophagia</taxon>
        <taxon>Cytophagales</taxon>
        <taxon>Spirosomataceae</taxon>
        <taxon>Dyadobacter</taxon>
    </lineage>
</organism>
<comment type="caution">
    <text evidence="2">The sequence shown here is derived from an EMBL/GenBank/DDBJ whole genome shotgun (WGS) entry which is preliminary data.</text>
</comment>
<evidence type="ECO:0000313" key="3">
    <source>
        <dbReference type="Proteomes" id="UP001264980"/>
    </source>
</evidence>
<dbReference type="RefSeq" id="WP_309992907.1">
    <property type="nucleotide sequence ID" value="NZ_JAVDTI010000009.1"/>
</dbReference>
<evidence type="ECO:0000313" key="2">
    <source>
        <dbReference type="EMBL" id="MDR6809444.1"/>
    </source>
</evidence>
<proteinExistence type="predicted"/>
<protein>
    <submittedName>
        <fullName evidence="2">Uncharacterized protein</fullName>
    </submittedName>
</protein>
<feature type="chain" id="PRO_5045411136" evidence="1">
    <location>
        <begin position="20"/>
        <end position="509"/>
    </location>
</feature>
<dbReference type="EMBL" id="JAVDTI010000009">
    <property type="protein sequence ID" value="MDR6809444.1"/>
    <property type="molecule type" value="Genomic_DNA"/>
</dbReference>
<keyword evidence="1" id="KW-0732">Signal</keyword>
<name>A0ABU1R7R9_9BACT</name>
<feature type="signal peptide" evidence="1">
    <location>
        <begin position="1"/>
        <end position="19"/>
    </location>
</feature>
<sequence length="509" mass="57480">MKNFVLAVLLLFYTGQLFAQHVSPREIVKKSLLKTTGGKRMKSFKLVTTFDRPGTVALKQTQSGPMRDLMESLMSIAPDSAKEQMANEIKRASEDFDKELIAMYERLVDVSIADFNLQKAVYLRIGLTGAKDTSRTVMEVSDGKMDAFLLNNPALLLQYMAADTVELHFTGLTNAGNEDQYIIQVKIGGKWVEVMIGKESRLVSQIVIPQVDTDPLMGKGPVHYKENSVFTNYNKISGLLLPSGLELTSTSFGVKVKYNLAWSHINEPFPDSTFVREPTPEEKARFRFTDIGNSLFVMELTGAKLGNVRTLVVEGDQVVDLFTGFVYNEAIIGKMRRALADKFPGKNIRNIFGAETISWVQALSDLFDVGTELHFPKGLGVMSEDQLRRYNSKEDSTWRTRLSDGTLHPFESGFVKDGYRILMLNSNPNPNYEQWQACYYLSNQKVIYVNGYLGNEEKERSATLWEKRLYEVITREGLAVEKIVCPNAFLRDAPLTISYEELRLRVTAQ</sequence>
<keyword evidence="3" id="KW-1185">Reference proteome</keyword>
<dbReference type="Proteomes" id="UP001264980">
    <property type="component" value="Unassembled WGS sequence"/>
</dbReference>
<reference evidence="2 3" key="1">
    <citation type="submission" date="2023-07" db="EMBL/GenBank/DDBJ databases">
        <title>Sorghum-associated microbial communities from plants grown in Nebraska, USA.</title>
        <authorList>
            <person name="Schachtman D."/>
        </authorList>
    </citation>
    <scope>NUCLEOTIDE SEQUENCE [LARGE SCALE GENOMIC DNA]</scope>
    <source>
        <strain evidence="2 3">BE57</strain>
    </source>
</reference>
<gene>
    <name evidence="2" type="ORF">J2W84_006515</name>
</gene>
<accession>A0ABU1R7R9</accession>
<evidence type="ECO:0000256" key="1">
    <source>
        <dbReference type="SAM" id="SignalP"/>
    </source>
</evidence>